<dbReference type="EMBL" id="CCEH01000013">
    <property type="protein sequence ID" value="CDR28521.1"/>
    <property type="molecule type" value="Genomic_DNA"/>
</dbReference>
<dbReference type="AlphaFoldDB" id="A0A2K4ALA6"/>
<evidence type="ECO:0000313" key="4">
    <source>
        <dbReference type="Proteomes" id="UP000044616"/>
    </source>
</evidence>
<reference evidence="3 5" key="2">
    <citation type="submission" date="2017-08" db="EMBL/GenBank/DDBJ databases">
        <title>Draft genome sequences of 64 type strains of genus Staph aureus.</title>
        <authorList>
            <person name="Cole K."/>
            <person name="Golubchik T."/>
            <person name="Russell J."/>
            <person name="Foster D."/>
            <person name="Llewelyn M."/>
            <person name="Wilson D."/>
            <person name="Crook D."/>
            <person name="Paul J."/>
        </authorList>
    </citation>
    <scope>NUCLEOTIDE SEQUENCE [LARGE SCALE GENOMIC DNA]</scope>
    <source>
        <strain evidence="3 5">DSM 28300</strain>
    </source>
</reference>
<dbReference type="RefSeq" id="WP_047531048.1">
    <property type="nucleotide sequence ID" value="NZ_CBCSFW010000004.1"/>
</dbReference>
<reference evidence="1 4" key="1">
    <citation type="submission" date="2014-05" db="EMBL/GenBank/DDBJ databases">
        <authorList>
            <person name="Aslett A.Martin."/>
            <person name="De Silva Nishadi"/>
        </authorList>
    </citation>
    <scope>NUCLEOTIDE SEQUENCE [LARGE SCALE GENOMIC DNA]</scope>
</reference>
<name>A0A2K4ALA6_9STAP</name>
<dbReference type="EMBL" id="JADAMT010000003">
    <property type="protein sequence ID" value="MBE2128113.1"/>
    <property type="molecule type" value="Genomic_DNA"/>
</dbReference>
<evidence type="ECO:0000313" key="2">
    <source>
        <dbReference type="EMBL" id="MBE2128113.1"/>
    </source>
</evidence>
<dbReference type="InterPro" id="IPR022267">
    <property type="entry name" value="Asp2"/>
</dbReference>
<gene>
    <name evidence="3" type="primary">asp2</name>
    <name evidence="3" type="ORF">CD116_02295</name>
    <name evidence="1" type="ORF">ERS140147_01656</name>
    <name evidence="2" type="ORF">ILQ21_03375</name>
</gene>
<dbReference type="GO" id="GO:0015031">
    <property type="term" value="P:protein transport"/>
    <property type="evidence" value="ECO:0007669"/>
    <property type="project" value="InterPro"/>
</dbReference>
<evidence type="ECO:0000313" key="5">
    <source>
        <dbReference type="Proteomes" id="UP000236395"/>
    </source>
</evidence>
<evidence type="ECO:0000313" key="6">
    <source>
        <dbReference type="Proteomes" id="UP000596960"/>
    </source>
</evidence>
<dbReference type="InterPro" id="IPR029058">
    <property type="entry name" value="AB_hydrolase_fold"/>
</dbReference>
<dbReference type="ESTHER" id="staau-a0a077ujj5">
    <property type="family name" value="Asp2"/>
</dbReference>
<dbReference type="Proteomes" id="UP000044616">
    <property type="component" value="Unassembled WGS sequence"/>
</dbReference>
<dbReference type="NCBIfam" id="TIGR03712">
    <property type="entry name" value="acc_sec_asp2"/>
    <property type="match status" value="1"/>
</dbReference>
<keyword evidence="6" id="KW-1185">Reference proteome</keyword>
<accession>A0A077UJJ5</accession>
<reference evidence="2 6" key="3">
    <citation type="submission" date="2020-10" db="EMBL/GenBank/DDBJ databases">
        <title>Phenotypic and genomic profiling of Staphylococcus argenteus in Canada and the United States and recommendations for clinical result reporting.</title>
        <authorList>
            <person name="Eshaghi A."/>
            <person name="Bommersbach C."/>
            <person name="Zitterman S."/>
            <person name="Burnham C.-A.D."/>
            <person name="Patel R."/>
            <person name="Schuetz A.N."/>
            <person name="Patel S.N."/>
            <person name="Kus J.V."/>
        </authorList>
    </citation>
    <scope>NUCLEOTIDE SEQUENCE [LARGE SCALE GENOMIC DNA]</scope>
    <source>
        <strain evidence="2 6">DSM 28300</strain>
    </source>
</reference>
<dbReference type="EMBL" id="PPQS01000011">
    <property type="protein sequence ID" value="PNZ50871.1"/>
    <property type="molecule type" value="Genomic_DNA"/>
</dbReference>
<dbReference type="Proteomes" id="UP000596960">
    <property type="component" value="Unassembled WGS sequence"/>
</dbReference>
<accession>A0A2K4ALA6</accession>
<dbReference type="Proteomes" id="UP000236395">
    <property type="component" value="Unassembled WGS sequence"/>
</dbReference>
<dbReference type="GeneID" id="98346966"/>
<protein>
    <submittedName>
        <fullName evidence="1">Accessory Sec system asp2</fullName>
    </submittedName>
    <submittedName>
        <fullName evidence="3">Accessory Sec system protein Asp2</fullName>
    </submittedName>
</protein>
<dbReference type="SUPFAM" id="SSF53474">
    <property type="entry name" value="alpha/beta-Hydrolases"/>
    <property type="match status" value="1"/>
</dbReference>
<proteinExistence type="predicted"/>
<organism evidence="3 5">
    <name type="scientific">Staphylococcus schweitzeri</name>
    <dbReference type="NCBI Taxonomy" id="1654388"/>
    <lineage>
        <taxon>Bacteria</taxon>
        <taxon>Bacillati</taxon>
        <taxon>Bacillota</taxon>
        <taxon>Bacilli</taxon>
        <taxon>Bacillales</taxon>
        <taxon>Staphylococcaceae</taxon>
        <taxon>Staphylococcus</taxon>
    </lineage>
</organism>
<sequence>MPRKFKVLQIGGEDLESIFQNKKGVSWDYFDVGLFEFDSGYVEAIEAIVESEGHFDFIYIQAPYSKALMQMLQMISEAYNTYVDEAFWTHNFEQDQIVKKFFIQPLHYYDIQDRNNKLEAVCFSGQYGDKISPKLALVHPNFKGDIVYQGNSALTLSGNFGDALKPIASWQNNLVYDKEKVIQIWPEFDIEGSVELQYTFRLIQTGAAGSLVEQIVLNNDELDIPLEIPSKPFDAYISVTVKARGSGTVNLGPIHKRWSRLDMGEFLLGGERFVDDQRQEFIYYFHPGDMKPPLNVYFSGYRTAEGFEGYYMMKRMGAPFLLIGDPRIEGGSFYIGSPKYEKGIVNVIKQTLEKLNFNSHELILSGLSMGSFGALYYGAQLDPQAIIVGKPLVNIGTIADHMRLLRPEEFGTALDVLVSNEGDTSRASIQALNQKFWQTFQEKSLSNTIFAIAYMQHDDYDPHAFQDLLPILTEHQARVMSRSIPGRHNDDSPTIANWFVNFYNIILEDKFGRGQYVKK</sequence>
<evidence type="ECO:0000313" key="3">
    <source>
        <dbReference type="EMBL" id="PNZ50871.1"/>
    </source>
</evidence>
<dbReference type="Pfam" id="PF16929">
    <property type="entry name" value="Asp2"/>
    <property type="match status" value="1"/>
</dbReference>
<evidence type="ECO:0000313" key="1">
    <source>
        <dbReference type="EMBL" id="CDR28521.1"/>
    </source>
</evidence>